<evidence type="ECO:0000256" key="2">
    <source>
        <dbReference type="ARBA" id="ARBA00023015"/>
    </source>
</evidence>
<dbReference type="RefSeq" id="WP_183563957.1">
    <property type="nucleotide sequence ID" value="NZ_CBCSLB010000015.1"/>
</dbReference>
<gene>
    <name evidence="6" type="ORF">FHS16_003134</name>
</gene>
<sequence length="146" mass="16520">MTGSIGMTIKETSEQAGLSEDTIRYYEKIGLLPRAERKANRHRIYQIEDVETMKPITCLKKRGMSLDEMKPYLDLARNDALQASPEVFDLIQSHKRKIEQQVASLQQIIDLIDSRLVRGNFAAEGCSLPEEEKRMPNAPGANRSVS</sequence>
<keyword evidence="3 6" id="KW-0238">DNA-binding</keyword>
<dbReference type="SUPFAM" id="SSF46955">
    <property type="entry name" value="Putative DNA-binding domain"/>
    <property type="match status" value="1"/>
</dbReference>
<proteinExistence type="predicted"/>
<accession>A0A7W5C973</accession>
<dbReference type="GO" id="GO:0003700">
    <property type="term" value="F:DNA-binding transcription factor activity"/>
    <property type="evidence" value="ECO:0007669"/>
    <property type="project" value="InterPro"/>
</dbReference>
<evidence type="ECO:0000313" key="7">
    <source>
        <dbReference type="Proteomes" id="UP000518605"/>
    </source>
</evidence>
<evidence type="ECO:0000313" key="6">
    <source>
        <dbReference type="EMBL" id="MBB3153075.1"/>
    </source>
</evidence>
<dbReference type="Gene3D" id="1.10.1660.10">
    <property type="match status" value="1"/>
</dbReference>
<dbReference type="InterPro" id="IPR009061">
    <property type="entry name" value="DNA-bd_dom_put_sf"/>
</dbReference>
<dbReference type="PANTHER" id="PTHR30204">
    <property type="entry name" value="REDOX-CYCLING DRUG-SENSING TRANSCRIPTIONAL ACTIVATOR SOXR"/>
    <property type="match status" value="1"/>
</dbReference>
<dbReference type="InterPro" id="IPR047057">
    <property type="entry name" value="MerR_fam"/>
</dbReference>
<dbReference type="AlphaFoldDB" id="A0A7W5C973"/>
<name>A0A7W5C973_9BACL</name>
<dbReference type="GO" id="GO:0003677">
    <property type="term" value="F:DNA binding"/>
    <property type="evidence" value="ECO:0007669"/>
    <property type="project" value="UniProtKB-KW"/>
</dbReference>
<protein>
    <submittedName>
        <fullName evidence="6">DNA-binding transcriptional MerR regulator</fullName>
    </submittedName>
</protein>
<evidence type="ECO:0000256" key="1">
    <source>
        <dbReference type="ARBA" id="ARBA00022491"/>
    </source>
</evidence>
<keyword evidence="1" id="KW-0678">Repressor</keyword>
<dbReference type="PROSITE" id="PS50937">
    <property type="entry name" value="HTH_MERR_2"/>
    <property type="match status" value="1"/>
</dbReference>
<keyword evidence="7" id="KW-1185">Reference proteome</keyword>
<dbReference type="SMART" id="SM00422">
    <property type="entry name" value="HTH_MERR"/>
    <property type="match status" value="1"/>
</dbReference>
<keyword evidence="2" id="KW-0805">Transcription regulation</keyword>
<dbReference type="EMBL" id="JACHXW010000008">
    <property type="protein sequence ID" value="MBB3153075.1"/>
    <property type="molecule type" value="Genomic_DNA"/>
</dbReference>
<reference evidence="6 7" key="1">
    <citation type="submission" date="2020-08" db="EMBL/GenBank/DDBJ databases">
        <title>Genomic Encyclopedia of Type Strains, Phase III (KMG-III): the genomes of soil and plant-associated and newly described type strains.</title>
        <authorList>
            <person name="Whitman W."/>
        </authorList>
    </citation>
    <scope>NUCLEOTIDE SEQUENCE [LARGE SCALE GENOMIC DNA]</scope>
    <source>
        <strain evidence="6 7">CECT 8234</strain>
    </source>
</reference>
<evidence type="ECO:0000259" key="5">
    <source>
        <dbReference type="PROSITE" id="PS50937"/>
    </source>
</evidence>
<feature type="domain" description="HTH merR-type" evidence="5">
    <location>
        <begin position="6"/>
        <end position="75"/>
    </location>
</feature>
<dbReference type="Pfam" id="PF13411">
    <property type="entry name" value="MerR_1"/>
    <property type="match status" value="1"/>
</dbReference>
<evidence type="ECO:0000256" key="3">
    <source>
        <dbReference type="ARBA" id="ARBA00023125"/>
    </source>
</evidence>
<organism evidence="6 7">
    <name type="scientific">Paenibacillus endophyticus</name>
    <dbReference type="NCBI Taxonomy" id="1294268"/>
    <lineage>
        <taxon>Bacteria</taxon>
        <taxon>Bacillati</taxon>
        <taxon>Bacillota</taxon>
        <taxon>Bacilli</taxon>
        <taxon>Bacillales</taxon>
        <taxon>Paenibacillaceae</taxon>
        <taxon>Paenibacillus</taxon>
    </lineage>
</organism>
<dbReference type="InterPro" id="IPR000551">
    <property type="entry name" value="MerR-type_HTH_dom"/>
</dbReference>
<dbReference type="PANTHER" id="PTHR30204:SF69">
    <property type="entry name" value="MERR-FAMILY TRANSCRIPTIONAL REGULATOR"/>
    <property type="match status" value="1"/>
</dbReference>
<dbReference type="CDD" id="cd01109">
    <property type="entry name" value="HTH_YyaN"/>
    <property type="match status" value="1"/>
</dbReference>
<evidence type="ECO:0000256" key="4">
    <source>
        <dbReference type="ARBA" id="ARBA00023163"/>
    </source>
</evidence>
<keyword evidence="4" id="KW-0804">Transcription</keyword>
<dbReference type="Proteomes" id="UP000518605">
    <property type="component" value="Unassembled WGS sequence"/>
</dbReference>
<comment type="caution">
    <text evidence="6">The sequence shown here is derived from an EMBL/GenBank/DDBJ whole genome shotgun (WGS) entry which is preliminary data.</text>
</comment>